<gene>
    <name evidence="1" type="ORF">CCACVL1_05875</name>
</gene>
<evidence type="ECO:0000313" key="1">
    <source>
        <dbReference type="EMBL" id="OMO94704.1"/>
    </source>
</evidence>
<name>A0A1R3JIQ8_COCAP</name>
<dbReference type="Proteomes" id="UP000188268">
    <property type="component" value="Unassembled WGS sequence"/>
</dbReference>
<proteinExistence type="predicted"/>
<organism evidence="1 2">
    <name type="scientific">Corchorus capsularis</name>
    <name type="common">Jute</name>
    <dbReference type="NCBI Taxonomy" id="210143"/>
    <lineage>
        <taxon>Eukaryota</taxon>
        <taxon>Viridiplantae</taxon>
        <taxon>Streptophyta</taxon>
        <taxon>Embryophyta</taxon>
        <taxon>Tracheophyta</taxon>
        <taxon>Spermatophyta</taxon>
        <taxon>Magnoliopsida</taxon>
        <taxon>eudicotyledons</taxon>
        <taxon>Gunneridae</taxon>
        <taxon>Pentapetalae</taxon>
        <taxon>rosids</taxon>
        <taxon>malvids</taxon>
        <taxon>Malvales</taxon>
        <taxon>Malvaceae</taxon>
        <taxon>Grewioideae</taxon>
        <taxon>Apeibeae</taxon>
        <taxon>Corchorus</taxon>
    </lineage>
</organism>
<reference evidence="1 2" key="1">
    <citation type="submission" date="2013-09" db="EMBL/GenBank/DDBJ databases">
        <title>Corchorus capsularis genome sequencing.</title>
        <authorList>
            <person name="Alam M."/>
            <person name="Haque M.S."/>
            <person name="Islam M.S."/>
            <person name="Emdad E.M."/>
            <person name="Islam M.M."/>
            <person name="Ahmed B."/>
            <person name="Halim A."/>
            <person name="Hossen Q.M.M."/>
            <person name="Hossain M.Z."/>
            <person name="Ahmed R."/>
            <person name="Khan M.M."/>
            <person name="Islam R."/>
            <person name="Rashid M.M."/>
            <person name="Khan S.A."/>
            <person name="Rahman M.S."/>
            <person name="Alam M."/>
        </authorList>
    </citation>
    <scope>NUCLEOTIDE SEQUENCE [LARGE SCALE GENOMIC DNA]</scope>
    <source>
        <strain evidence="2">cv. CVL-1</strain>
        <tissue evidence="1">Whole seedling</tissue>
    </source>
</reference>
<accession>A0A1R3JIQ8</accession>
<dbReference type="AlphaFoldDB" id="A0A1R3JIQ8"/>
<sequence>MAHYLFPTNPTSSLLKLLSSPYVKATEFSIDRPTITILSSKFRPKKVKKEMRREEGPLWKP</sequence>
<protein>
    <submittedName>
        <fullName evidence="1">Uncharacterized protein</fullName>
    </submittedName>
</protein>
<dbReference type="EMBL" id="AWWV01007792">
    <property type="protein sequence ID" value="OMO94704.1"/>
    <property type="molecule type" value="Genomic_DNA"/>
</dbReference>
<evidence type="ECO:0000313" key="2">
    <source>
        <dbReference type="Proteomes" id="UP000188268"/>
    </source>
</evidence>
<comment type="caution">
    <text evidence="1">The sequence shown here is derived from an EMBL/GenBank/DDBJ whole genome shotgun (WGS) entry which is preliminary data.</text>
</comment>
<dbReference type="Gramene" id="OMO94704">
    <property type="protein sequence ID" value="OMO94704"/>
    <property type="gene ID" value="CCACVL1_05875"/>
</dbReference>
<keyword evidence="2" id="KW-1185">Reference proteome</keyword>